<name>A0A8C6DZ14_MOSMO</name>
<dbReference type="Proteomes" id="UP000694544">
    <property type="component" value="Unplaced"/>
</dbReference>
<dbReference type="Ensembl" id="ENSMMST00000025026.1">
    <property type="protein sequence ID" value="ENSMMSP00000022600.1"/>
    <property type="gene ID" value="ENSMMSG00000017071.1"/>
</dbReference>
<protein>
    <submittedName>
        <fullName evidence="1">Uncharacterized protein</fullName>
    </submittedName>
</protein>
<evidence type="ECO:0000313" key="2">
    <source>
        <dbReference type="Proteomes" id="UP000694544"/>
    </source>
</evidence>
<sequence>MGSVRVVSLTVLVNQPQQQPETQELGICLRYSGMGVALLNVRLNCLVANCSAPFRVAWSLESRLGLIRGF</sequence>
<keyword evidence="2" id="KW-1185">Reference proteome</keyword>
<dbReference type="GeneTree" id="ENSGT00990000204159"/>
<evidence type="ECO:0000313" key="1">
    <source>
        <dbReference type="Ensembl" id="ENSMMSP00000022600.1"/>
    </source>
</evidence>
<proteinExistence type="predicted"/>
<dbReference type="AlphaFoldDB" id="A0A8C6DZ14"/>
<reference evidence="1" key="2">
    <citation type="submission" date="2025-09" db="UniProtKB">
        <authorList>
            <consortium name="Ensembl"/>
        </authorList>
    </citation>
    <scope>IDENTIFICATION</scope>
</reference>
<reference evidence="1" key="1">
    <citation type="submission" date="2025-08" db="UniProtKB">
        <authorList>
            <consortium name="Ensembl"/>
        </authorList>
    </citation>
    <scope>IDENTIFICATION</scope>
</reference>
<organism evidence="1 2">
    <name type="scientific">Moschus moschiferus</name>
    <name type="common">Siberian musk deer</name>
    <name type="synonym">Moschus sibiricus</name>
    <dbReference type="NCBI Taxonomy" id="68415"/>
    <lineage>
        <taxon>Eukaryota</taxon>
        <taxon>Metazoa</taxon>
        <taxon>Chordata</taxon>
        <taxon>Craniata</taxon>
        <taxon>Vertebrata</taxon>
        <taxon>Euteleostomi</taxon>
        <taxon>Mammalia</taxon>
        <taxon>Eutheria</taxon>
        <taxon>Laurasiatheria</taxon>
        <taxon>Artiodactyla</taxon>
        <taxon>Ruminantia</taxon>
        <taxon>Pecora</taxon>
        <taxon>Moschidae</taxon>
        <taxon>Moschus</taxon>
    </lineage>
</organism>
<accession>A0A8C6DZ14</accession>